<dbReference type="EMBL" id="JBDIVE010000008">
    <property type="protein sequence ID" value="MEN3069650.1"/>
    <property type="molecule type" value="Genomic_DNA"/>
</dbReference>
<accession>A0ABU9Z117</accession>
<evidence type="ECO:0000256" key="2">
    <source>
        <dbReference type="ARBA" id="ARBA00022679"/>
    </source>
</evidence>
<proteinExistence type="inferred from homology"/>
<keyword evidence="2" id="KW-0808">Transferase</keyword>
<dbReference type="RefSeq" id="WP_345920423.1">
    <property type="nucleotide sequence ID" value="NZ_JBDIVE010000008.1"/>
</dbReference>
<protein>
    <submittedName>
        <fullName evidence="5">HipA domain-containing protein</fullName>
    </submittedName>
</protein>
<reference evidence="5 6" key="1">
    <citation type="journal article" date="2018" name="Int. J. Syst. Evol. Microbiol.">
        <title>Uliginosibacterium sediminicola sp. nov., isolated from freshwater sediment.</title>
        <authorList>
            <person name="Hwang W.M."/>
            <person name="Kim S.M."/>
            <person name="Kang K."/>
            <person name="Ahn T.Y."/>
        </authorList>
    </citation>
    <scope>NUCLEOTIDE SEQUENCE [LARGE SCALE GENOMIC DNA]</scope>
    <source>
        <strain evidence="5 6">M1-21</strain>
    </source>
</reference>
<evidence type="ECO:0000259" key="4">
    <source>
        <dbReference type="Pfam" id="PF07804"/>
    </source>
</evidence>
<sequence>MTSRLTEFAVFIHLPDQLEATPAGLLELLEQAADTVQSHFRYGRRYAERRNRLALDPLSLALPGPGIDVPRTPPTGRHGALKEFGVIRDAAPDRWGRRVIENKLQKSGPLPESEYLRHAGSNRSGALDFRAAPDSPASNSPLAQVLDLAYLQEAAERIDIGDQIPARLAGIFDAGSSMGGARPKAVVEADDRQWLAKFALPNDPFNIPLIEYATLELARAAGLQVPALRLEWLGARPVLLIERFDRERLPGGYARRHFLSALTLLACHEADSPHMSYADLSHAIATHGAAAAIRADQHQLFARMVFNILVHNNDDHLRNHGFLFDPSIGGLRLSPLYDVLPTPSLAQERHLHLGVGKQGRLATLPNAMSQHGVFALTRPQASGIMQHIAAVVREWKQRFEELGVPGEEIDRVASAFRHPRELGLEAL</sequence>
<dbReference type="PANTHER" id="PTHR37419">
    <property type="entry name" value="SERINE/THREONINE-PROTEIN KINASE TOXIN HIPA"/>
    <property type="match status" value="1"/>
</dbReference>
<dbReference type="InterPro" id="IPR012893">
    <property type="entry name" value="HipA-like_C"/>
</dbReference>
<comment type="caution">
    <text evidence="5">The sequence shown here is derived from an EMBL/GenBank/DDBJ whole genome shotgun (WGS) entry which is preliminary data.</text>
</comment>
<dbReference type="Gene3D" id="1.10.1070.20">
    <property type="match status" value="1"/>
</dbReference>
<dbReference type="Pfam" id="PF07804">
    <property type="entry name" value="HipA_C"/>
    <property type="match status" value="1"/>
</dbReference>
<dbReference type="InterPro" id="IPR052028">
    <property type="entry name" value="HipA_Ser/Thr_kinase"/>
</dbReference>
<keyword evidence="6" id="KW-1185">Reference proteome</keyword>
<evidence type="ECO:0000256" key="3">
    <source>
        <dbReference type="ARBA" id="ARBA00022777"/>
    </source>
</evidence>
<evidence type="ECO:0000313" key="5">
    <source>
        <dbReference type="EMBL" id="MEN3069650.1"/>
    </source>
</evidence>
<name>A0ABU9Z117_9RHOO</name>
<evidence type="ECO:0000256" key="1">
    <source>
        <dbReference type="ARBA" id="ARBA00010164"/>
    </source>
</evidence>
<organism evidence="5 6">
    <name type="scientific">Uliginosibacterium sediminicola</name>
    <dbReference type="NCBI Taxonomy" id="2024550"/>
    <lineage>
        <taxon>Bacteria</taxon>
        <taxon>Pseudomonadati</taxon>
        <taxon>Pseudomonadota</taxon>
        <taxon>Betaproteobacteria</taxon>
        <taxon>Rhodocyclales</taxon>
        <taxon>Zoogloeaceae</taxon>
        <taxon>Uliginosibacterium</taxon>
    </lineage>
</organism>
<dbReference type="PANTHER" id="PTHR37419:SF8">
    <property type="entry name" value="TOXIN YJJJ"/>
    <property type="match status" value="1"/>
</dbReference>
<feature type="domain" description="HipA-like C-terminal" evidence="4">
    <location>
        <begin position="176"/>
        <end position="395"/>
    </location>
</feature>
<evidence type="ECO:0000313" key="6">
    <source>
        <dbReference type="Proteomes" id="UP001410394"/>
    </source>
</evidence>
<dbReference type="Proteomes" id="UP001410394">
    <property type="component" value="Unassembled WGS sequence"/>
</dbReference>
<comment type="similarity">
    <text evidence="1">Belongs to the HipA Ser/Thr kinase family.</text>
</comment>
<gene>
    <name evidence="5" type="ORF">ABDB84_14275</name>
</gene>
<keyword evidence="3" id="KW-0418">Kinase</keyword>